<dbReference type="Pfam" id="PF26379">
    <property type="entry name" value="FimL_2nd"/>
    <property type="match status" value="1"/>
</dbReference>
<dbReference type="InterPro" id="IPR058661">
    <property type="entry name" value="FimL_2nd"/>
</dbReference>
<protein>
    <recommendedName>
        <fullName evidence="1">Scaffold protein FimL second domain-containing protein</fullName>
    </recommendedName>
</protein>
<dbReference type="AlphaFoldDB" id="A0A917PR87"/>
<dbReference type="RefSeq" id="WP_188982270.1">
    <property type="nucleotide sequence ID" value="NZ_BMPO01000002.1"/>
</dbReference>
<keyword evidence="3" id="KW-1185">Reference proteome</keyword>
<evidence type="ECO:0000313" key="2">
    <source>
        <dbReference type="EMBL" id="GGJ88182.1"/>
    </source>
</evidence>
<dbReference type="GO" id="GO:0000160">
    <property type="term" value="P:phosphorelay signal transduction system"/>
    <property type="evidence" value="ECO:0007669"/>
    <property type="project" value="InterPro"/>
</dbReference>
<organism evidence="2 3">
    <name type="scientific">Pseudomonas matsuisoli</name>
    <dbReference type="NCBI Taxonomy" id="1515666"/>
    <lineage>
        <taxon>Bacteria</taxon>
        <taxon>Pseudomonadati</taxon>
        <taxon>Pseudomonadota</taxon>
        <taxon>Gammaproteobacteria</taxon>
        <taxon>Pseudomonadales</taxon>
        <taxon>Pseudomonadaceae</taxon>
        <taxon>Pseudomonas</taxon>
    </lineage>
</organism>
<evidence type="ECO:0000259" key="1">
    <source>
        <dbReference type="Pfam" id="PF26379"/>
    </source>
</evidence>
<dbReference type="InterPro" id="IPR036641">
    <property type="entry name" value="HPT_dom_sf"/>
</dbReference>
<name>A0A917PR87_9PSED</name>
<sequence length="549" mass="60115">MMGSPIELVRQGLYETIAQTENSLERFILDREDGLPLQEAIDGLQQIRGILDVIELASAQLLVQEMMRLAMGIPAGAGEDRNEQLAALGAGLHILRRHLESLDSRYTSAPELLLPAINNVRTSGGMTPLPESFFFSVPMDKSRPSALAKAVSPDAYKDLPRLRHMYQIGLLGVCRSEDTQASLQLMERALVRLQDSFESEPAVRLCWIAAAALESLREGKLLSRTTRKMMLAQVDRQVRACIGNSAHEAPGGLLKDLLYLVALSDASGPRSVELRDVFKLPALPFSDHELEAEYARLAEPGQEVMRSLASAIGEEVSGIKDLLDLIERGVADAEGLTELVTRVTRLAKTLEMVDLRSESESLMTRVHALMPDNETIMAPNAPADLAHALLDIEGQISRMERENISSSSLEAADALLSNQLVTARESVLSEALNGLARTRSAISTFMDTQGDQQYLTGVPETLQAVRGGFWFLGEQRAAELVSSCEDFIRTRMLEGHSLPAVRTMEALADALTSLEYFLESGSHGRQLRPRILDLAAESVQTLYEEAAAA</sequence>
<evidence type="ECO:0000313" key="3">
    <source>
        <dbReference type="Proteomes" id="UP000635983"/>
    </source>
</evidence>
<reference evidence="2" key="1">
    <citation type="journal article" date="2014" name="Int. J. Syst. Evol. Microbiol.">
        <title>Complete genome sequence of Corynebacterium casei LMG S-19264T (=DSM 44701T), isolated from a smear-ripened cheese.</title>
        <authorList>
            <consortium name="US DOE Joint Genome Institute (JGI-PGF)"/>
            <person name="Walter F."/>
            <person name="Albersmeier A."/>
            <person name="Kalinowski J."/>
            <person name="Ruckert C."/>
        </authorList>
    </citation>
    <scope>NUCLEOTIDE SEQUENCE</scope>
    <source>
        <strain evidence="2">JCM 30078</strain>
    </source>
</reference>
<gene>
    <name evidence="2" type="primary">fimL</name>
    <name evidence="2" type="ORF">GCM10009304_12410</name>
</gene>
<dbReference type="SUPFAM" id="SSF47226">
    <property type="entry name" value="Histidine-containing phosphotransfer domain, HPT domain"/>
    <property type="match status" value="1"/>
</dbReference>
<dbReference type="EMBL" id="BMPO01000002">
    <property type="protein sequence ID" value="GGJ88182.1"/>
    <property type="molecule type" value="Genomic_DNA"/>
</dbReference>
<feature type="domain" description="Scaffold protein FimL second" evidence="1">
    <location>
        <begin position="156"/>
        <end position="289"/>
    </location>
</feature>
<dbReference type="Proteomes" id="UP000635983">
    <property type="component" value="Unassembled WGS sequence"/>
</dbReference>
<accession>A0A917PR87</accession>
<reference evidence="2" key="2">
    <citation type="submission" date="2020-09" db="EMBL/GenBank/DDBJ databases">
        <authorList>
            <person name="Sun Q."/>
            <person name="Ohkuma M."/>
        </authorList>
    </citation>
    <scope>NUCLEOTIDE SEQUENCE</scope>
    <source>
        <strain evidence="2">JCM 30078</strain>
    </source>
</reference>
<comment type="caution">
    <text evidence="2">The sequence shown here is derived from an EMBL/GenBank/DDBJ whole genome shotgun (WGS) entry which is preliminary data.</text>
</comment>
<proteinExistence type="predicted"/>